<dbReference type="RefSeq" id="WP_175625540.1">
    <property type="nucleotide sequence ID" value="NZ_JADOEL010000002.1"/>
</dbReference>
<dbReference type="Pfam" id="PF00534">
    <property type="entry name" value="Glycos_transf_1"/>
    <property type="match status" value="1"/>
</dbReference>
<name>A0ABS0EPS5_9BURK</name>
<dbReference type="InterPro" id="IPR001296">
    <property type="entry name" value="Glyco_trans_1"/>
</dbReference>
<comment type="caution">
    <text evidence="3">The sequence shown here is derived from an EMBL/GenBank/DDBJ whole genome shotgun (WGS) entry which is preliminary data.</text>
</comment>
<evidence type="ECO:0000313" key="3">
    <source>
        <dbReference type="EMBL" id="MBF8176705.1"/>
    </source>
</evidence>
<organism evidence="3 4">
    <name type="scientific">Herminiimonas contaminans</name>
    <dbReference type="NCBI Taxonomy" id="1111140"/>
    <lineage>
        <taxon>Bacteria</taxon>
        <taxon>Pseudomonadati</taxon>
        <taxon>Pseudomonadota</taxon>
        <taxon>Betaproteobacteria</taxon>
        <taxon>Burkholderiales</taxon>
        <taxon>Oxalobacteraceae</taxon>
        <taxon>Herminiimonas</taxon>
    </lineage>
</organism>
<dbReference type="InterPro" id="IPR050194">
    <property type="entry name" value="Glycosyltransferase_grp1"/>
</dbReference>
<dbReference type="EMBL" id="JADOEL010000002">
    <property type="protein sequence ID" value="MBF8176705.1"/>
    <property type="molecule type" value="Genomic_DNA"/>
</dbReference>
<accession>A0ABS0EPS5</accession>
<dbReference type="PANTHER" id="PTHR45947">
    <property type="entry name" value="SULFOQUINOVOSYL TRANSFERASE SQD2"/>
    <property type="match status" value="1"/>
</dbReference>
<feature type="domain" description="Glycosyl transferase family 1" evidence="1">
    <location>
        <begin position="176"/>
        <end position="290"/>
    </location>
</feature>
<reference evidence="3 4" key="1">
    <citation type="submission" date="2020-11" db="EMBL/GenBank/DDBJ databases">
        <title>WGS of Herminiimonas contaminans strain Marseille-Q4544 isolated from planarians Schmidtea mediterranea.</title>
        <authorList>
            <person name="Kangale L."/>
        </authorList>
    </citation>
    <scope>NUCLEOTIDE SEQUENCE [LARGE SCALE GENOMIC DNA]</scope>
    <source>
        <strain evidence="3 4">Marseille-Q4544</strain>
    </source>
</reference>
<dbReference type="Proteomes" id="UP000657372">
    <property type="component" value="Unassembled WGS sequence"/>
</dbReference>
<sequence>MRIAIVTDAWEPQVNGVVNTLKATRKQLRANGHAVLMVTPEHMRSYSCPTYPEIRLAYKPYAKVAAALEDFDPDCIHIATEGPMGLAARRFCINRGLDFTTAYHTRFPEYLRARFHLPLALTYRWLKWFHKPAKAVMVPTPRMQDALEKSGFKNVVQWSRGVDTDYFRPGQREEVTQERPLYLYVGRVAVEKNIEAFLQMDLPGAKWVIGDGPMREELEKKYPEVHFLGAKPHDALPAYYSCADVFVFPSRTDTFGLVLIEAMACGVPVAAYPVEGPIDVVAQGKSGVLHEDLMRACFDALNLKRSVVREHALCYSWSAATQQFLTHLHPVRKTDHIPMVRRASPKPSA</sequence>
<dbReference type="SUPFAM" id="SSF53756">
    <property type="entry name" value="UDP-Glycosyltransferase/glycogen phosphorylase"/>
    <property type="match status" value="1"/>
</dbReference>
<dbReference type="CDD" id="cd03814">
    <property type="entry name" value="GT4-like"/>
    <property type="match status" value="1"/>
</dbReference>
<dbReference type="Pfam" id="PF13439">
    <property type="entry name" value="Glyco_transf_4"/>
    <property type="match status" value="1"/>
</dbReference>
<feature type="domain" description="Glycosyltransferase subfamily 4-like N-terminal" evidence="2">
    <location>
        <begin position="14"/>
        <end position="165"/>
    </location>
</feature>
<dbReference type="InterPro" id="IPR028098">
    <property type="entry name" value="Glyco_trans_4-like_N"/>
</dbReference>
<dbReference type="Gene3D" id="3.40.50.2000">
    <property type="entry name" value="Glycogen Phosphorylase B"/>
    <property type="match status" value="2"/>
</dbReference>
<dbReference type="PANTHER" id="PTHR45947:SF3">
    <property type="entry name" value="SULFOQUINOVOSYL TRANSFERASE SQD2"/>
    <property type="match status" value="1"/>
</dbReference>
<gene>
    <name evidence="3" type="ORF">IXC47_03300</name>
</gene>
<protein>
    <submittedName>
        <fullName evidence="3">Glycosyltransferase family 1 protein</fullName>
    </submittedName>
</protein>
<evidence type="ECO:0000259" key="1">
    <source>
        <dbReference type="Pfam" id="PF00534"/>
    </source>
</evidence>
<evidence type="ECO:0000313" key="4">
    <source>
        <dbReference type="Proteomes" id="UP000657372"/>
    </source>
</evidence>
<keyword evidence="4" id="KW-1185">Reference proteome</keyword>
<proteinExistence type="predicted"/>
<evidence type="ECO:0000259" key="2">
    <source>
        <dbReference type="Pfam" id="PF13439"/>
    </source>
</evidence>